<dbReference type="GO" id="GO:0016829">
    <property type="term" value="F:lyase activity"/>
    <property type="evidence" value="ECO:0007669"/>
    <property type="project" value="UniProtKB-KW"/>
</dbReference>
<evidence type="ECO:0000256" key="4">
    <source>
        <dbReference type="ARBA" id="ARBA00023239"/>
    </source>
</evidence>
<dbReference type="EMBL" id="JAGRQC010000003">
    <property type="protein sequence ID" value="MBR0552822.1"/>
    <property type="molecule type" value="Genomic_DNA"/>
</dbReference>
<keyword evidence="4" id="KW-0456">Lyase</keyword>
<dbReference type="NCBIfam" id="NF006600">
    <property type="entry name" value="PRK09140.1"/>
    <property type="match status" value="1"/>
</dbReference>
<name>A0A8T4IFI0_9SPHN</name>
<evidence type="ECO:0000256" key="2">
    <source>
        <dbReference type="ARBA" id="ARBA00006906"/>
    </source>
</evidence>
<keyword evidence="7" id="KW-1185">Reference proteome</keyword>
<dbReference type="PANTHER" id="PTHR30246:SF1">
    <property type="entry name" value="2-DEHYDRO-3-DEOXY-6-PHOSPHOGALACTONATE ALDOLASE-RELATED"/>
    <property type="match status" value="1"/>
</dbReference>
<evidence type="ECO:0000313" key="6">
    <source>
        <dbReference type="EMBL" id="MBR0552822.1"/>
    </source>
</evidence>
<proteinExistence type="inferred from homology"/>
<dbReference type="CDD" id="cd00452">
    <property type="entry name" value="KDPG_aldolase"/>
    <property type="match status" value="1"/>
</dbReference>
<reference evidence="6" key="1">
    <citation type="submission" date="2021-04" db="EMBL/GenBank/DDBJ databases">
        <title>Ouciella asimina sp. nov., isolated from the surface seawater in the hydrothermal field of Okinawa Trough.</title>
        <authorList>
            <person name="Shuang W."/>
        </authorList>
    </citation>
    <scope>NUCLEOTIDE SEQUENCE</scope>
    <source>
        <strain evidence="6">LXI357</strain>
    </source>
</reference>
<dbReference type="RefSeq" id="WP_284054089.1">
    <property type="nucleotide sequence ID" value="NZ_JAGRQC010000003.1"/>
</dbReference>
<dbReference type="Proteomes" id="UP000676996">
    <property type="component" value="Unassembled WGS sequence"/>
</dbReference>
<dbReference type="PANTHER" id="PTHR30246">
    <property type="entry name" value="2-KETO-3-DEOXY-6-PHOSPHOGLUCONATE ALDOLASE"/>
    <property type="match status" value="1"/>
</dbReference>
<comment type="caution">
    <text evidence="6">The sequence shown here is derived from an EMBL/GenBank/DDBJ whole genome shotgun (WGS) entry which is preliminary data.</text>
</comment>
<dbReference type="SUPFAM" id="SSF51569">
    <property type="entry name" value="Aldolase"/>
    <property type="match status" value="1"/>
</dbReference>
<dbReference type="InterPro" id="IPR031338">
    <property type="entry name" value="KDPG/KHG_AS_2"/>
</dbReference>
<evidence type="ECO:0000256" key="5">
    <source>
        <dbReference type="ARBA" id="ARBA00023277"/>
    </source>
</evidence>
<evidence type="ECO:0000256" key="3">
    <source>
        <dbReference type="ARBA" id="ARBA00011233"/>
    </source>
</evidence>
<comment type="pathway">
    <text evidence="1">Carbohydrate acid metabolism.</text>
</comment>
<evidence type="ECO:0000313" key="7">
    <source>
        <dbReference type="Proteomes" id="UP000676996"/>
    </source>
</evidence>
<gene>
    <name evidence="6" type="ORF">J7S20_09925</name>
</gene>
<sequence length="213" mass="21887">MTDNITRFDQAFAQCPLVAILRGLTPGEAPRIGDALVEAGFTLIEVPLNSPSPYDSIALLAERLQDRAMVGAGTVLDTDQVARVADAGGSLIVSPNTDATVIRDTAKRGMISLPGYFTASEAFAALAAGAHGLKLFPADGAGPATLKAHRAVLPGDTRVLAVGGIAPDNMAPWKAAGADGFGIGSSLYRAGKSASDVARDAAAFVNAYREIHQ</sequence>
<dbReference type="PROSITE" id="PS00160">
    <property type="entry name" value="ALDOLASE_KDPG_KHG_2"/>
    <property type="match status" value="1"/>
</dbReference>
<evidence type="ECO:0000256" key="1">
    <source>
        <dbReference type="ARBA" id="ARBA00004761"/>
    </source>
</evidence>
<dbReference type="InterPro" id="IPR000887">
    <property type="entry name" value="Aldlse_KDPG_KHG"/>
</dbReference>
<dbReference type="InterPro" id="IPR013785">
    <property type="entry name" value="Aldolase_TIM"/>
</dbReference>
<accession>A0A8T4IFI0</accession>
<keyword evidence="5" id="KW-0119">Carbohydrate metabolism</keyword>
<protein>
    <submittedName>
        <fullName evidence="6">2-dehydro-3-deoxy-6-phosphogalactonate aldolase</fullName>
    </submittedName>
</protein>
<comment type="similarity">
    <text evidence="2">Belongs to the KHG/KDPG aldolase family.</text>
</comment>
<dbReference type="Pfam" id="PF01081">
    <property type="entry name" value="Aldolase"/>
    <property type="match status" value="1"/>
</dbReference>
<dbReference type="AlphaFoldDB" id="A0A8T4IFI0"/>
<comment type="subunit">
    <text evidence="3">Homotrimer.</text>
</comment>
<organism evidence="6 7">
    <name type="scientific">Stakelama marina</name>
    <dbReference type="NCBI Taxonomy" id="2826939"/>
    <lineage>
        <taxon>Bacteria</taxon>
        <taxon>Pseudomonadati</taxon>
        <taxon>Pseudomonadota</taxon>
        <taxon>Alphaproteobacteria</taxon>
        <taxon>Sphingomonadales</taxon>
        <taxon>Sphingomonadaceae</taxon>
        <taxon>Stakelama</taxon>
    </lineage>
</organism>
<dbReference type="Gene3D" id="3.20.20.70">
    <property type="entry name" value="Aldolase class I"/>
    <property type="match status" value="1"/>
</dbReference>